<dbReference type="RefSeq" id="WP_022565465.1">
    <property type="nucleotide sequence ID" value="NZ_BAFO02000002.1"/>
</dbReference>
<evidence type="ECO:0000313" key="3">
    <source>
        <dbReference type="Proteomes" id="UP000017048"/>
    </source>
</evidence>
<evidence type="ECO:0008006" key="4">
    <source>
        <dbReference type="Google" id="ProtNLM"/>
    </source>
</evidence>
<dbReference type="Proteomes" id="UP000017048">
    <property type="component" value="Unassembled WGS sequence"/>
</dbReference>
<gene>
    <name evidence="2" type="ORF">NCAST_02_00510</name>
</gene>
<evidence type="ECO:0000256" key="1">
    <source>
        <dbReference type="SAM" id="SignalP"/>
    </source>
</evidence>
<dbReference type="GeneID" id="91515546"/>
<feature type="signal peptide" evidence="1">
    <location>
        <begin position="1"/>
        <end position="26"/>
    </location>
</feature>
<name>U5E4I0_NOCAS</name>
<feature type="chain" id="PRO_5004659497" description="LysM domain-containing protein" evidence="1">
    <location>
        <begin position="27"/>
        <end position="78"/>
    </location>
</feature>
<proteinExistence type="predicted"/>
<keyword evidence="1" id="KW-0732">Signal</keyword>
<accession>U5E4I0</accession>
<keyword evidence="3" id="KW-1185">Reference proteome</keyword>
<dbReference type="eggNOG" id="ENOG5031GGH">
    <property type="taxonomic scope" value="Bacteria"/>
</dbReference>
<evidence type="ECO:0000313" key="2">
    <source>
        <dbReference type="EMBL" id="GAD81550.1"/>
    </source>
</evidence>
<organism evidence="2 3">
    <name type="scientific">Nocardia asteroides NBRC 15531</name>
    <dbReference type="NCBI Taxonomy" id="1110697"/>
    <lineage>
        <taxon>Bacteria</taxon>
        <taxon>Bacillati</taxon>
        <taxon>Actinomycetota</taxon>
        <taxon>Actinomycetes</taxon>
        <taxon>Mycobacteriales</taxon>
        <taxon>Nocardiaceae</taxon>
        <taxon>Nocardia</taxon>
    </lineage>
</organism>
<dbReference type="EMBL" id="BAFO02000002">
    <property type="protein sequence ID" value="GAD81550.1"/>
    <property type="molecule type" value="Genomic_DNA"/>
</dbReference>
<sequence>MKKTRVLAASLAGCALMIGAASTANADPRILHWKIIGDYATQQECYFAAADYIGQNPNQRDYQCELTPNVRWRLWVRK</sequence>
<protein>
    <recommendedName>
        <fullName evidence="4">LysM domain-containing protein</fullName>
    </recommendedName>
</protein>
<dbReference type="AlphaFoldDB" id="U5E4I0"/>
<reference evidence="2 3" key="1">
    <citation type="journal article" date="2014" name="BMC Genomics">
        <title>Genome based analysis of type-I polyketide synthase and nonribosomal peptide synthetase gene clusters in seven strains of five representative Nocardia species.</title>
        <authorList>
            <person name="Komaki H."/>
            <person name="Ichikawa N."/>
            <person name="Hosoyama A."/>
            <person name="Takahashi-Nakaguchi A."/>
            <person name="Matsuzawa T."/>
            <person name="Suzuki K."/>
            <person name="Fujita N."/>
            <person name="Gonoi T."/>
        </authorList>
    </citation>
    <scope>NUCLEOTIDE SEQUENCE [LARGE SCALE GENOMIC DNA]</scope>
    <source>
        <strain evidence="2 3">NBRC 15531</strain>
    </source>
</reference>
<comment type="caution">
    <text evidence="2">The sequence shown here is derived from an EMBL/GenBank/DDBJ whole genome shotgun (WGS) entry which is preliminary data.</text>
</comment>